<organism evidence="2 3">
    <name type="scientific">Datura stramonium</name>
    <name type="common">Jimsonweed</name>
    <name type="synonym">Common thornapple</name>
    <dbReference type="NCBI Taxonomy" id="4076"/>
    <lineage>
        <taxon>Eukaryota</taxon>
        <taxon>Viridiplantae</taxon>
        <taxon>Streptophyta</taxon>
        <taxon>Embryophyta</taxon>
        <taxon>Tracheophyta</taxon>
        <taxon>Spermatophyta</taxon>
        <taxon>Magnoliopsida</taxon>
        <taxon>eudicotyledons</taxon>
        <taxon>Gunneridae</taxon>
        <taxon>Pentapetalae</taxon>
        <taxon>asterids</taxon>
        <taxon>lamiids</taxon>
        <taxon>Solanales</taxon>
        <taxon>Solanaceae</taxon>
        <taxon>Solanoideae</taxon>
        <taxon>Datureae</taxon>
        <taxon>Datura</taxon>
    </lineage>
</organism>
<comment type="caution">
    <text evidence="2">The sequence shown here is derived from an EMBL/GenBank/DDBJ whole genome shotgun (WGS) entry which is preliminary data.</text>
</comment>
<reference evidence="2 3" key="1">
    <citation type="journal article" date="2021" name="BMC Genomics">
        <title>Datura genome reveals duplications of psychoactive alkaloid biosynthetic genes and high mutation rate following tissue culture.</title>
        <authorList>
            <person name="Rajewski A."/>
            <person name="Carter-House D."/>
            <person name="Stajich J."/>
            <person name="Litt A."/>
        </authorList>
    </citation>
    <scope>NUCLEOTIDE SEQUENCE [LARGE SCALE GENOMIC DNA]</scope>
    <source>
        <strain evidence="2">AR-01</strain>
    </source>
</reference>
<dbReference type="EMBL" id="JACEIK010004522">
    <property type="protein sequence ID" value="MCD9645730.1"/>
    <property type="molecule type" value="Genomic_DNA"/>
</dbReference>
<feature type="region of interest" description="Disordered" evidence="1">
    <location>
        <begin position="1"/>
        <end position="62"/>
    </location>
</feature>
<evidence type="ECO:0000313" key="2">
    <source>
        <dbReference type="EMBL" id="MCD9645730.1"/>
    </source>
</evidence>
<protein>
    <submittedName>
        <fullName evidence="2">Uncharacterized protein</fullName>
    </submittedName>
</protein>
<sequence length="62" mass="6696">MELGQARGTQFSHATAGAQAPFSSTLAGGQQHSPRAMGHAQQHWMRQQLGATRKRLPMPKNG</sequence>
<gene>
    <name evidence="2" type="ORF">HAX54_034906</name>
</gene>
<evidence type="ECO:0000256" key="1">
    <source>
        <dbReference type="SAM" id="MobiDB-lite"/>
    </source>
</evidence>
<evidence type="ECO:0000313" key="3">
    <source>
        <dbReference type="Proteomes" id="UP000823775"/>
    </source>
</evidence>
<dbReference type="Proteomes" id="UP000823775">
    <property type="component" value="Unassembled WGS sequence"/>
</dbReference>
<keyword evidence="3" id="KW-1185">Reference proteome</keyword>
<name>A0ABS8VHT8_DATST</name>
<feature type="compositionally biased region" description="Polar residues" evidence="1">
    <location>
        <begin position="21"/>
        <end position="33"/>
    </location>
</feature>
<feature type="non-terminal residue" evidence="2">
    <location>
        <position position="62"/>
    </location>
</feature>
<accession>A0ABS8VHT8</accession>
<proteinExistence type="predicted"/>
<feature type="compositionally biased region" description="Basic residues" evidence="1">
    <location>
        <begin position="52"/>
        <end position="62"/>
    </location>
</feature>